<dbReference type="Gene3D" id="1.20.120.1910">
    <property type="entry name" value="Cysteine-tRNA ligase, C-terminal anti-codon recognition domain"/>
    <property type="match status" value="1"/>
</dbReference>
<feature type="short sequence motif" description="'KMSKS' region" evidence="13">
    <location>
        <begin position="267"/>
        <end position="271"/>
    </location>
</feature>
<feature type="binding site" evidence="13">
    <location>
        <position position="239"/>
    </location>
    <ligand>
        <name>Zn(2+)</name>
        <dbReference type="ChEBI" id="CHEBI:29105"/>
    </ligand>
</feature>
<sequence>MMFFYNVLSGKKEKFKPLKGKLVRFYTCGPTVYDYAHVGNLRTYVFDDLLRRTLKYDGYKVRQVMNITDVDDKIIKRAQKERKSIKGISVPYTRAFFDDIKKLNIEKAEVYPKATEHIQEMLSLISKLIKKGVAYKGKDGSIYFDISRFKKYGKLSRLQKREIKVGARIEADEYNKEEAQDFVLWKAKKPGEPSWKSRLGQGRPGWHIECSAMSMKYLGASFDIHTGAVDLLFPHHENEIAQAEAATGKKFVNYWLEGEHLLINGQKMSKSLKNFFTLRDIEARGFNPLSFKYFTFSTHYRKKLNFTWDGLVSAENALNKLVNTMAGLYSIKKEKLSPLTSRKVAAYKKDFMESVNDDLNIPKALNVLWRIVKDRDIPPISKKELAYNFDEIFGFGLKNVKPRKTIVPLKIAKLVSQREKFRTNKQFIQADALRKEVKALGYRIEDTESGPRIINGNN</sequence>
<evidence type="ECO:0000256" key="2">
    <source>
        <dbReference type="ARBA" id="ARBA00005594"/>
    </source>
</evidence>
<keyword evidence="4 13" id="KW-0963">Cytoplasm</keyword>
<dbReference type="GO" id="GO:0004817">
    <property type="term" value="F:cysteine-tRNA ligase activity"/>
    <property type="evidence" value="ECO:0007669"/>
    <property type="project" value="UniProtKB-UniRule"/>
</dbReference>
<reference evidence="15 16" key="1">
    <citation type="submission" date="2017-09" db="EMBL/GenBank/DDBJ databases">
        <title>Depth-based differentiation of microbial function through sediment-hosted aquifers and enrichment of novel symbionts in the deep terrestrial subsurface.</title>
        <authorList>
            <person name="Probst A.J."/>
            <person name="Ladd B."/>
            <person name="Jarett J.K."/>
            <person name="Geller-Mcgrath D.E."/>
            <person name="Sieber C.M."/>
            <person name="Emerson J.B."/>
            <person name="Anantharaman K."/>
            <person name="Thomas B.C."/>
            <person name="Malmstrom R."/>
            <person name="Stieglmeier M."/>
            <person name="Klingl A."/>
            <person name="Woyke T."/>
            <person name="Ryan C.M."/>
            <person name="Banfield J.F."/>
        </authorList>
    </citation>
    <scope>NUCLEOTIDE SEQUENCE [LARGE SCALE GENOMIC DNA]</scope>
    <source>
        <strain evidence="15">CG23_combo_of_CG06-09_8_20_14_all_42_19</strain>
    </source>
</reference>
<dbReference type="InterPro" id="IPR015803">
    <property type="entry name" value="Cys-tRNA-ligase"/>
</dbReference>
<evidence type="ECO:0000259" key="14">
    <source>
        <dbReference type="Pfam" id="PF01406"/>
    </source>
</evidence>
<dbReference type="PRINTS" id="PR00983">
    <property type="entry name" value="TRNASYNTHCYS"/>
</dbReference>
<evidence type="ECO:0000313" key="15">
    <source>
        <dbReference type="EMBL" id="PIP46268.1"/>
    </source>
</evidence>
<dbReference type="NCBIfam" id="TIGR00435">
    <property type="entry name" value="cysS"/>
    <property type="match status" value="1"/>
</dbReference>
<evidence type="ECO:0000256" key="13">
    <source>
        <dbReference type="HAMAP-Rule" id="MF_00041"/>
    </source>
</evidence>
<organism evidence="15 16">
    <name type="scientific">Candidatus Colwellbacteria bacterium CG23_combo_of_CG06-09_8_20_14_all_42_19</name>
    <dbReference type="NCBI Taxonomy" id="1974541"/>
    <lineage>
        <taxon>Bacteria</taxon>
        <taxon>Candidatus Colwelliibacteriota</taxon>
    </lineage>
</organism>
<feature type="binding site" evidence="13">
    <location>
        <position position="28"/>
    </location>
    <ligand>
        <name>Zn(2+)</name>
        <dbReference type="ChEBI" id="CHEBI:29105"/>
    </ligand>
</feature>
<evidence type="ECO:0000256" key="10">
    <source>
        <dbReference type="ARBA" id="ARBA00022917"/>
    </source>
</evidence>
<dbReference type="InterPro" id="IPR024909">
    <property type="entry name" value="Cys-tRNA/MSH_ligase"/>
</dbReference>
<evidence type="ECO:0000256" key="4">
    <source>
        <dbReference type="ARBA" id="ARBA00022490"/>
    </source>
</evidence>
<comment type="cofactor">
    <cofactor evidence="13">
        <name>Zn(2+)</name>
        <dbReference type="ChEBI" id="CHEBI:29105"/>
    </cofactor>
    <text evidence="13">Binds 1 zinc ion per subunit.</text>
</comment>
<keyword evidence="10 13" id="KW-0648">Protein biosynthesis</keyword>
<dbReference type="CDD" id="cd00672">
    <property type="entry name" value="CysRS_core"/>
    <property type="match status" value="1"/>
</dbReference>
<dbReference type="InterPro" id="IPR009080">
    <property type="entry name" value="tRNAsynth_Ia_anticodon-bd"/>
</dbReference>
<protein>
    <recommendedName>
        <fullName evidence="13">Cysteine--tRNA ligase</fullName>
        <ecNumber evidence="13">6.1.1.16</ecNumber>
    </recommendedName>
    <alternativeName>
        <fullName evidence="13">Cysteinyl-tRNA synthetase</fullName>
        <shortName evidence="13">CysRS</shortName>
    </alternativeName>
</protein>
<keyword evidence="8 13" id="KW-0862">Zinc</keyword>
<dbReference type="PANTHER" id="PTHR10890:SF3">
    <property type="entry name" value="CYSTEINE--TRNA LIGASE, CYTOPLASMIC"/>
    <property type="match status" value="1"/>
</dbReference>
<keyword evidence="7 13" id="KW-0547">Nucleotide-binding</keyword>
<comment type="similarity">
    <text evidence="2 13">Belongs to the class-I aminoacyl-tRNA synthetase family.</text>
</comment>
<keyword evidence="11 13" id="KW-0030">Aminoacyl-tRNA synthetase</keyword>
<dbReference type="InterPro" id="IPR014729">
    <property type="entry name" value="Rossmann-like_a/b/a_fold"/>
</dbReference>
<comment type="catalytic activity">
    <reaction evidence="12 13">
        <text>tRNA(Cys) + L-cysteine + ATP = L-cysteinyl-tRNA(Cys) + AMP + diphosphate</text>
        <dbReference type="Rhea" id="RHEA:17773"/>
        <dbReference type="Rhea" id="RHEA-COMP:9661"/>
        <dbReference type="Rhea" id="RHEA-COMP:9679"/>
        <dbReference type="ChEBI" id="CHEBI:30616"/>
        <dbReference type="ChEBI" id="CHEBI:33019"/>
        <dbReference type="ChEBI" id="CHEBI:35235"/>
        <dbReference type="ChEBI" id="CHEBI:78442"/>
        <dbReference type="ChEBI" id="CHEBI:78517"/>
        <dbReference type="ChEBI" id="CHEBI:456215"/>
        <dbReference type="EC" id="6.1.1.16"/>
    </reaction>
</comment>
<dbReference type="HAMAP" id="MF_00041">
    <property type="entry name" value="Cys_tRNA_synth"/>
    <property type="match status" value="1"/>
</dbReference>
<comment type="subcellular location">
    <subcellularLocation>
        <location evidence="1 13">Cytoplasm</location>
    </subcellularLocation>
</comment>
<dbReference type="AlphaFoldDB" id="A0A2H0ANR2"/>
<dbReference type="Proteomes" id="UP000230007">
    <property type="component" value="Unassembled WGS sequence"/>
</dbReference>
<evidence type="ECO:0000256" key="8">
    <source>
        <dbReference type="ARBA" id="ARBA00022833"/>
    </source>
</evidence>
<evidence type="ECO:0000256" key="9">
    <source>
        <dbReference type="ARBA" id="ARBA00022840"/>
    </source>
</evidence>
<comment type="caution">
    <text evidence="15">The sequence shown here is derived from an EMBL/GenBank/DDBJ whole genome shotgun (WGS) entry which is preliminary data.</text>
</comment>
<dbReference type="FunFam" id="3.40.50.620:FF:000130">
    <property type="entry name" value="Cysteine--tRNA ligase"/>
    <property type="match status" value="1"/>
</dbReference>
<feature type="short sequence motif" description="'HIGH' region" evidence="13">
    <location>
        <begin position="30"/>
        <end position="40"/>
    </location>
</feature>
<dbReference type="GO" id="GO:0005829">
    <property type="term" value="C:cytosol"/>
    <property type="evidence" value="ECO:0007669"/>
    <property type="project" value="TreeGrafter"/>
</dbReference>
<dbReference type="SUPFAM" id="SSF47323">
    <property type="entry name" value="Anticodon-binding domain of a subclass of class I aminoacyl-tRNA synthetases"/>
    <property type="match status" value="1"/>
</dbReference>
<evidence type="ECO:0000256" key="6">
    <source>
        <dbReference type="ARBA" id="ARBA00022723"/>
    </source>
</evidence>
<name>A0A2H0ANR2_9BACT</name>
<dbReference type="Pfam" id="PF01406">
    <property type="entry name" value="tRNA-synt_1e"/>
    <property type="match status" value="1"/>
</dbReference>
<dbReference type="Gene3D" id="3.40.50.620">
    <property type="entry name" value="HUPs"/>
    <property type="match status" value="1"/>
</dbReference>
<dbReference type="EC" id="6.1.1.16" evidence="13"/>
<feature type="binding site" evidence="13">
    <location>
        <position position="270"/>
    </location>
    <ligand>
        <name>ATP</name>
        <dbReference type="ChEBI" id="CHEBI:30616"/>
    </ligand>
</feature>
<dbReference type="SUPFAM" id="SSF52374">
    <property type="entry name" value="Nucleotidylyl transferase"/>
    <property type="match status" value="1"/>
</dbReference>
<feature type="binding site" evidence="13">
    <location>
        <position position="235"/>
    </location>
    <ligand>
        <name>Zn(2+)</name>
        <dbReference type="ChEBI" id="CHEBI:29105"/>
    </ligand>
</feature>
<evidence type="ECO:0000256" key="3">
    <source>
        <dbReference type="ARBA" id="ARBA00011245"/>
    </source>
</evidence>
<evidence type="ECO:0000313" key="16">
    <source>
        <dbReference type="Proteomes" id="UP000230007"/>
    </source>
</evidence>
<keyword evidence="9 13" id="KW-0067">ATP-binding</keyword>
<evidence type="ECO:0000256" key="5">
    <source>
        <dbReference type="ARBA" id="ARBA00022598"/>
    </source>
</evidence>
<gene>
    <name evidence="13" type="primary">cysS</name>
    <name evidence="15" type="ORF">COX15_01185</name>
</gene>
<evidence type="ECO:0000256" key="11">
    <source>
        <dbReference type="ARBA" id="ARBA00023146"/>
    </source>
</evidence>
<dbReference type="EMBL" id="PCSK01000022">
    <property type="protein sequence ID" value="PIP46268.1"/>
    <property type="molecule type" value="Genomic_DNA"/>
</dbReference>
<dbReference type="InterPro" id="IPR032678">
    <property type="entry name" value="tRNA-synt_1_cat_dom"/>
</dbReference>
<dbReference type="GO" id="GO:0005524">
    <property type="term" value="F:ATP binding"/>
    <property type="evidence" value="ECO:0007669"/>
    <property type="project" value="UniProtKB-UniRule"/>
</dbReference>
<feature type="binding site" evidence="13">
    <location>
        <position position="210"/>
    </location>
    <ligand>
        <name>Zn(2+)</name>
        <dbReference type="ChEBI" id="CHEBI:29105"/>
    </ligand>
</feature>
<dbReference type="GO" id="GO:0008270">
    <property type="term" value="F:zinc ion binding"/>
    <property type="evidence" value="ECO:0007669"/>
    <property type="project" value="UniProtKB-UniRule"/>
</dbReference>
<comment type="subunit">
    <text evidence="3 13">Monomer.</text>
</comment>
<keyword evidence="5 13" id="KW-0436">Ligase</keyword>
<evidence type="ECO:0000256" key="7">
    <source>
        <dbReference type="ARBA" id="ARBA00022741"/>
    </source>
</evidence>
<dbReference type="GO" id="GO:0006423">
    <property type="term" value="P:cysteinyl-tRNA aminoacylation"/>
    <property type="evidence" value="ECO:0007669"/>
    <property type="project" value="UniProtKB-UniRule"/>
</dbReference>
<keyword evidence="6 13" id="KW-0479">Metal-binding</keyword>
<evidence type="ECO:0000256" key="1">
    <source>
        <dbReference type="ARBA" id="ARBA00004496"/>
    </source>
</evidence>
<dbReference type="PANTHER" id="PTHR10890">
    <property type="entry name" value="CYSTEINYL-TRNA SYNTHETASE"/>
    <property type="match status" value="1"/>
</dbReference>
<feature type="domain" description="tRNA synthetases class I catalytic" evidence="14">
    <location>
        <begin position="15"/>
        <end position="313"/>
    </location>
</feature>
<accession>A0A2H0ANR2</accession>
<proteinExistence type="inferred from homology"/>
<evidence type="ECO:0000256" key="12">
    <source>
        <dbReference type="ARBA" id="ARBA00047398"/>
    </source>
</evidence>